<dbReference type="AlphaFoldDB" id="A0A4S8LMN4"/>
<feature type="region of interest" description="Disordered" evidence="1">
    <location>
        <begin position="287"/>
        <end position="311"/>
    </location>
</feature>
<dbReference type="OrthoDB" id="5552562at2759"/>
<gene>
    <name evidence="2" type="ORF">K435DRAFT_968835</name>
</gene>
<feature type="compositionally biased region" description="Basic and acidic residues" evidence="1">
    <location>
        <begin position="547"/>
        <end position="562"/>
    </location>
</feature>
<sequence>MGEARIQEMQMETTPEPRSLQEHHTPILSFPQQKSSSPYLNPMSRTPPNLPNPMPHNSPHSSNGSSIRILQPWESRDQVILPSKLHPFNTWTYQSQYDLAMGGALNPNQPALTTNSSQPKRYPTQHDALEDVGRQCRRLGEALGVCGLNNMSLEDHIQSVRALAEAREIDLPIWVASQIREMDVNRELNRLYTIIRQPDVVLVAPEDLSLPDPWGLTPRVSSPSSIPSCLSWQQLEQQRALEMEIKREKWRESMADRVRSNASDVLQQRGLEHQPDQWRPYVHSEVEPIPRPTNPAVPSTTIYPSSSITETNPSIPRVKIVEPTETEHSNEGRMEPNYVGSPSESGINLGKTYQYQDVPLHQAPAQPTLKSGNLRPEGYKYTLFPKKLNQDTNLRQSRRPLREILEDVEGERKKENVGTRIHKSTIKDRSLGNDSYHRVPIRQTSYSQASVPIDRPNWSDDRQNMAEDEKRIEEWERQGSHQDRTYQNPSGGLPDSSDRTPSGAPPPPPPPPPSPSPPNPTPPPNRAYYRGDPDPVDPLALNTKLDNSARIRSKDQMDDKSTRDAIAWESNLEIRKPTAFDGSNRELWHPFLSDWYRMFSTKPTIYSTDQSQVTYTSSWFTGTVARYYQNQVEQGMENDLWIPTLHEWPVFIKESGRIFGIHAEVLHAQSLLDRVIQQFGESFADFIVRFGNAALKTLYNDPAKQWRGNLRLQYSTRPSRARV</sequence>
<proteinExistence type="predicted"/>
<reference evidence="2 3" key="1">
    <citation type="journal article" date="2019" name="Nat. Ecol. Evol.">
        <title>Megaphylogeny resolves global patterns of mushroom evolution.</title>
        <authorList>
            <person name="Varga T."/>
            <person name="Krizsan K."/>
            <person name="Foldi C."/>
            <person name="Dima B."/>
            <person name="Sanchez-Garcia M."/>
            <person name="Sanchez-Ramirez S."/>
            <person name="Szollosi G.J."/>
            <person name="Szarkandi J.G."/>
            <person name="Papp V."/>
            <person name="Albert L."/>
            <person name="Andreopoulos W."/>
            <person name="Angelini C."/>
            <person name="Antonin V."/>
            <person name="Barry K.W."/>
            <person name="Bougher N.L."/>
            <person name="Buchanan P."/>
            <person name="Buyck B."/>
            <person name="Bense V."/>
            <person name="Catcheside P."/>
            <person name="Chovatia M."/>
            <person name="Cooper J."/>
            <person name="Damon W."/>
            <person name="Desjardin D."/>
            <person name="Finy P."/>
            <person name="Geml J."/>
            <person name="Haridas S."/>
            <person name="Hughes K."/>
            <person name="Justo A."/>
            <person name="Karasinski D."/>
            <person name="Kautmanova I."/>
            <person name="Kiss B."/>
            <person name="Kocsube S."/>
            <person name="Kotiranta H."/>
            <person name="LaButti K.M."/>
            <person name="Lechner B.E."/>
            <person name="Liimatainen K."/>
            <person name="Lipzen A."/>
            <person name="Lukacs Z."/>
            <person name="Mihaltcheva S."/>
            <person name="Morgado L.N."/>
            <person name="Niskanen T."/>
            <person name="Noordeloos M.E."/>
            <person name="Ohm R.A."/>
            <person name="Ortiz-Santana B."/>
            <person name="Ovrebo C."/>
            <person name="Racz N."/>
            <person name="Riley R."/>
            <person name="Savchenko A."/>
            <person name="Shiryaev A."/>
            <person name="Soop K."/>
            <person name="Spirin V."/>
            <person name="Szebenyi C."/>
            <person name="Tomsovsky M."/>
            <person name="Tulloss R.E."/>
            <person name="Uehling J."/>
            <person name="Grigoriev I.V."/>
            <person name="Vagvolgyi C."/>
            <person name="Papp T."/>
            <person name="Martin F.M."/>
            <person name="Miettinen O."/>
            <person name="Hibbett D.S."/>
            <person name="Nagy L.G."/>
        </authorList>
    </citation>
    <scope>NUCLEOTIDE SEQUENCE [LARGE SCALE GENOMIC DNA]</scope>
    <source>
        <strain evidence="2 3">CBS 962.96</strain>
    </source>
</reference>
<evidence type="ECO:0000313" key="3">
    <source>
        <dbReference type="Proteomes" id="UP000297245"/>
    </source>
</evidence>
<keyword evidence="3" id="KW-1185">Reference proteome</keyword>
<feature type="compositionally biased region" description="Polar residues" evidence="1">
    <location>
        <begin position="340"/>
        <end position="349"/>
    </location>
</feature>
<feature type="compositionally biased region" description="Low complexity" evidence="1">
    <location>
        <begin position="298"/>
        <end position="311"/>
    </location>
</feature>
<evidence type="ECO:0000313" key="2">
    <source>
        <dbReference type="EMBL" id="THU89988.1"/>
    </source>
</evidence>
<dbReference type="Proteomes" id="UP000297245">
    <property type="component" value="Unassembled WGS sequence"/>
</dbReference>
<feature type="compositionally biased region" description="Basic and acidic residues" evidence="1">
    <location>
        <begin position="457"/>
        <end position="484"/>
    </location>
</feature>
<evidence type="ECO:0000256" key="1">
    <source>
        <dbReference type="SAM" id="MobiDB-lite"/>
    </source>
</evidence>
<feature type="compositionally biased region" description="Pro residues" evidence="1">
    <location>
        <begin position="503"/>
        <end position="525"/>
    </location>
</feature>
<organism evidence="2 3">
    <name type="scientific">Dendrothele bispora (strain CBS 962.96)</name>
    <dbReference type="NCBI Taxonomy" id="1314807"/>
    <lineage>
        <taxon>Eukaryota</taxon>
        <taxon>Fungi</taxon>
        <taxon>Dikarya</taxon>
        <taxon>Basidiomycota</taxon>
        <taxon>Agaricomycotina</taxon>
        <taxon>Agaricomycetes</taxon>
        <taxon>Agaricomycetidae</taxon>
        <taxon>Agaricales</taxon>
        <taxon>Agaricales incertae sedis</taxon>
        <taxon>Dendrothele</taxon>
    </lineage>
</organism>
<feature type="compositionally biased region" description="Basic and acidic residues" evidence="1">
    <location>
        <begin position="325"/>
        <end position="334"/>
    </location>
</feature>
<feature type="region of interest" description="Disordered" evidence="1">
    <location>
        <begin position="412"/>
        <end position="562"/>
    </location>
</feature>
<feature type="region of interest" description="Disordered" evidence="1">
    <location>
        <begin position="325"/>
        <end position="349"/>
    </location>
</feature>
<feature type="compositionally biased region" description="Polar residues" evidence="1">
    <location>
        <begin position="30"/>
        <end position="39"/>
    </location>
</feature>
<protein>
    <submittedName>
        <fullName evidence="2">Uncharacterized protein</fullName>
    </submittedName>
</protein>
<dbReference type="EMBL" id="ML179350">
    <property type="protein sequence ID" value="THU89988.1"/>
    <property type="molecule type" value="Genomic_DNA"/>
</dbReference>
<accession>A0A4S8LMN4</accession>
<feature type="region of interest" description="Disordered" evidence="1">
    <location>
        <begin position="1"/>
        <end position="66"/>
    </location>
</feature>
<feature type="compositionally biased region" description="Low complexity" evidence="1">
    <location>
        <begin position="57"/>
        <end position="66"/>
    </location>
</feature>
<name>A0A4S8LMN4_DENBC</name>
<feature type="compositionally biased region" description="Basic and acidic residues" evidence="1">
    <location>
        <begin position="425"/>
        <end position="437"/>
    </location>
</feature>